<reference evidence="2 3" key="1">
    <citation type="journal article" date="2015" name="Int. J. Syst. Evol. Microbiol.">
        <title>Youhaiella tibetensis gen. nov., sp. nov., isolated from subsurface sediment.</title>
        <authorList>
            <person name="Wang Y.X."/>
            <person name="Huang F.Q."/>
            <person name="Nogi Y."/>
            <person name="Pang S.J."/>
            <person name="Wang P.K."/>
            <person name="Lv J."/>
        </authorList>
    </citation>
    <scope>NUCLEOTIDE SEQUENCE [LARGE SCALE GENOMIC DNA]</scope>
    <source>
        <strain evidence="3">fig4</strain>
    </source>
</reference>
<dbReference type="PROSITE" id="PS50943">
    <property type="entry name" value="HTH_CROC1"/>
    <property type="match status" value="1"/>
</dbReference>
<dbReference type="EMBL" id="CP041690">
    <property type="protein sequence ID" value="QEE22645.1"/>
    <property type="molecule type" value="Genomic_DNA"/>
</dbReference>
<protein>
    <submittedName>
        <fullName evidence="2">XRE family transcriptional regulator</fullName>
    </submittedName>
</protein>
<dbReference type="InterPro" id="IPR001387">
    <property type="entry name" value="Cro/C1-type_HTH"/>
</dbReference>
<dbReference type="GO" id="GO:0003677">
    <property type="term" value="F:DNA binding"/>
    <property type="evidence" value="ECO:0007669"/>
    <property type="project" value="InterPro"/>
</dbReference>
<gene>
    <name evidence="2" type="ORF">FNA67_01050</name>
</gene>
<accession>A0A5B9DUR1</accession>
<dbReference type="Gene3D" id="1.10.260.40">
    <property type="entry name" value="lambda repressor-like DNA-binding domains"/>
    <property type="match status" value="1"/>
</dbReference>
<dbReference type="Proteomes" id="UP000321062">
    <property type="component" value="Chromosome"/>
</dbReference>
<dbReference type="AlphaFoldDB" id="A0A5B9DUR1"/>
<feature type="domain" description="HTH cro/C1-type" evidence="1">
    <location>
        <begin position="10"/>
        <end position="64"/>
    </location>
</feature>
<dbReference type="SMART" id="SM00530">
    <property type="entry name" value="HTH_XRE"/>
    <property type="match status" value="1"/>
</dbReference>
<name>A0A5B9DUR1_9HYPH</name>
<proteinExistence type="predicted"/>
<dbReference type="SUPFAM" id="SSF47413">
    <property type="entry name" value="lambda repressor-like DNA-binding domains"/>
    <property type="match status" value="1"/>
</dbReference>
<evidence type="ECO:0000313" key="3">
    <source>
        <dbReference type="Proteomes" id="UP000321062"/>
    </source>
</evidence>
<organism evidence="2 3">
    <name type="scientific">Paradevosia tibetensis</name>
    <dbReference type="NCBI Taxonomy" id="1447062"/>
    <lineage>
        <taxon>Bacteria</taxon>
        <taxon>Pseudomonadati</taxon>
        <taxon>Pseudomonadota</taxon>
        <taxon>Alphaproteobacteria</taxon>
        <taxon>Hyphomicrobiales</taxon>
        <taxon>Devosiaceae</taxon>
        <taxon>Paradevosia</taxon>
    </lineage>
</organism>
<evidence type="ECO:0000313" key="2">
    <source>
        <dbReference type="EMBL" id="QEE22645.1"/>
    </source>
</evidence>
<keyword evidence="3" id="KW-1185">Reference proteome</keyword>
<dbReference type="InterPro" id="IPR010982">
    <property type="entry name" value="Lambda_DNA-bd_dom_sf"/>
</dbReference>
<dbReference type="OrthoDB" id="9796786at2"/>
<dbReference type="KEGG" id="yti:FNA67_01050"/>
<sequence length="376" mass="42004">MDYKTPGQLIQALLAEKRWTQRVLAIVLNMDETGINKLVADKRSVDAQLALALEDVFHVPAEKFLEIQKSFDLAKARITTMPDPGRATRARLYGDLPVAEMIKRGWITAESVRDTSQVEGELVRFFGVNRVDDIEILPHAAKKTEVSHDATPAQLAWLYRVKQIAQDMLVPAYSPANLRAALPKLKARMTSAEGAADVPRIMHESGVRFVLVETLSSAKIDGVCFWLEGRAPVIGMSLRFDRIDNFWFVLRHEIEHVLQGHGQKGAMLDAELEKDRAGTGPGIAEEERVANQAAQEFCVPSNLMDAFVARKAPFFSERDLVGFARVVKVHPGIIAGQLQRRTGRYDRFRDHLAKVRETISPNAMKDGWGDVAPVDF</sequence>
<evidence type="ECO:0000259" key="1">
    <source>
        <dbReference type="PROSITE" id="PS50943"/>
    </source>
</evidence>